<dbReference type="SUPFAM" id="SSF55048">
    <property type="entry name" value="Probable ACP-binding domain of malonyl-CoA ACP transacylase"/>
    <property type="match status" value="1"/>
</dbReference>
<dbReference type="InterPro" id="IPR050444">
    <property type="entry name" value="Polyketide_Synthase"/>
</dbReference>
<dbReference type="GO" id="GO:0006633">
    <property type="term" value="P:fatty acid biosynthetic process"/>
    <property type="evidence" value="ECO:0007669"/>
    <property type="project" value="InterPro"/>
</dbReference>
<dbReference type="SUPFAM" id="SSF53901">
    <property type="entry name" value="Thiolase-like"/>
    <property type="match status" value="2"/>
</dbReference>
<evidence type="ECO:0000313" key="8">
    <source>
        <dbReference type="Proteomes" id="UP001208570"/>
    </source>
</evidence>
<accession>A0AAD9MRY6</accession>
<name>A0AAD9MRY6_9ANNE</name>
<feature type="domain" description="PKS/mFAS DH" evidence="6">
    <location>
        <begin position="893"/>
        <end position="1175"/>
    </location>
</feature>
<dbReference type="InterPro" id="IPR001227">
    <property type="entry name" value="Ac_transferase_dom_sf"/>
</dbReference>
<feature type="domain" description="Ketosynthase family 3 (KS3)" evidence="5">
    <location>
        <begin position="3"/>
        <end position="423"/>
    </location>
</feature>
<evidence type="ECO:0000256" key="3">
    <source>
        <dbReference type="ARBA" id="ARBA00022679"/>
    </source>
</evidence>
<keyword evidence="2" id="KW-0597">Phosphoprotein</keyword>
<comment type="caution">
    <text evidence="4">Lacks conserved residue(s) required for the propagation of feature annotation.</text>
</comment>
<dbReference type="Gene3D" id="3.40.366.10">
    <property type="entry name" value="Malonyl-Coenzyme A Acyl Carrier Protein, domain 2"/>
    <property type="match status" value="1"/>
</dbReference>
<comment type="caution">
    <text evidence="7">The sequence shown here is derived from an EMBL/GenBank/DDBJ whole genome shotgun (WGS) entry which is preliminary data.</text>
</comment>
<dbReference type="InterPro" id="IPR042104">
    <property type="entry name" value="PKS_dehydratase_sf"/>
</dbReference>
<dbReference type="GO" id="GO:0004315">
    <property type="term" value="F:3-oxoacyl-[acyl-carrier-protein] synthase activity"/>
    <property type="evidence" value="ECO:0007669"/>
    <property type="project" value="InterPro"/>
</dbReference>
<dbReference type="SUPFAM" id="SSF52151">
    <property type="entry name" value="FabD/lysophospholipase-like"/>
    <property type="match status" value="1"/>
</dbReference>
<dbReference type="InterPro" id="IPR014031">
    <property type="entry name" value="Ketoacyl_synth_C"/>
</dbReference>
<gene>
    <name evidence="7" type="ORF">LSH36_1013g01041</name>
</gene>
<evidence type="ECO:0000256" key="2">
    <source>
        <dbReference type="ARBA" id="ARBA00022553"/>
    </source>
</evidence>
<dbReference type="Pfam" id="PF00109">
    <property type="entry name" value="ketoacyl-synt"/>
    <property type="match status" value="1"/>
</dbReference>
<evidence type="ECO:0000256" key="4">
    <source>
        <dbReference type="PROSITE-ProRule" id="PRU01363"/>
    </source>
</evidence>
<dbReference type="InterPro" id="IPR014030">
    <property type="entry name" value="Ketoacyl_synth_N"/>
</dbReference>
<feature type="region of interest" description="C-terminal hotdog fold" evidence="4">
    <location>
        <begin position="1036"/>
        <end position="1175"/>
    </location>
</feature>
<evidence type="ECO:0000259" key="6">
    <source>
        <dbReference type="PROSITE" id="PS52019"/>
    </source>
</evidence>
<dbReference type="InterPro" id="IPR032821">
    <property type="entry name" value="PKS_assoc"/>
</dbReference>
<keyword evidence="1" id="KW-0596">Phosphopantetheine</keyword>
<dbReference type="Pfam" id="PF14765">
    <property type="entry name" value="PS-DH"/>
    <property type="match status" value="1"/>
</dbReference>
<protein>
    <recommendedName>
        <fullName evidence="9">Polyketide synthase</fullName>
    </recommendedName>
</protein>
<keyword evidence="8" id="KW-1185">Reference proteome</keyword>
<dbReference type="SMART" id="SM00825">
    <property type="entry name" value="PKS_KS"/>
    <property type="match status" value="1"/>
</dbReference>
<dbReference type="InterPro" id="IPR016039">
    <property type="entry name" value="Thiolase-like"/>
</dbReference>
<dbReference type="Pfam" id="PF02801">
    <property type="entry name" value="Ketoacyl-synt_C"/>
    <property type="match status" value="1"/>
</dbReference>
<evidence type="ECO:0000313" key="7">
    <source>
        <dbReference type="EMBL" id="KAK2141938.1"/>
    </source>
</evidence>
<dbReference type="InterPro" id="IPR049900">
    <property type="entry name" value="PKS_mFAS_DH"/>
</dbReference>
<dbReference type="PROSITE" id="PS52004">
    <property type="entry name" value="KS3_2"/>
    <property type="match status" value="1"/>
</dbReference>
<proteinExistence type="predicted"/>
<feature type="region of interest" description="N-terminal hotdog fold" evidence="4">
    <location>
        <begin position="893"/>
        <end position="1015"/>
    </location>
</feature>
<evidence type="ECO:0000256" key="1">
    <source>
        <dbReference type="ARBA" id="ARBA00022450"/>
    </source>
</evidence>
<dbReference type="EMBL" id="JAODUP010001013">
    <property type="protein sequence ID" value="KAK2141938.1"/>
    <property type="molecule type" value="Genomic_DNA"/>
</dbReference>
<feature type="non-terminal residue" evidence="7">
    <location>
        <position position="1"/>
    </location>
</feature>
<dbReference type="CDD" id="cd00833">
    <property type="entry name" value="PKS"/>
    <property type="match status" value="1"/>
</dbReference>
<keyword evidence="3" id="KW-0808">Transferase</keyword>
<dbReference type="InterPro" id="IPR016036">
    <property type="entry name" value="Malonyl_transacylase_ACP-bd"/>
</dbReference>
<dbReference type="SMART" id="SM00827">
    <property type="entry name" value="PKS_AT"/>
    <property type="match status" value="1"/>
</dbReference>
<dbReference type="Gene3D" id="3.40.47.10">
    <property type="match status" value="1"/>
</dbReference>
<dbReference type="Gene3D" id="3.10.129.110">
    <property type="entry name" value="Polyketide synthase dehydratase"/>
    <property type="match status" value="1"/>
</dbReference>
<dbReference type="InterPro" id="IPR016035">
    <property type="entry name" value="Acyl_Trfase/lysoPLipase"/>
</dbReference>
<dbReference type="Pfam" id="PF00698">
    <property type="entry name" value="Acyl_transf_1"/>
    <property type="match status" value="1"/>
</dbReference>
<dbReference type="PANTHER" id="PTHR45681">
    <property type="entry name" value="POLYKETIDE SYNTHASE 44-RELATED"/>
    <property type="match status" value="1"/>
</dbReference>
<dbReference type="Gene3D" id="3.30.70.3290">
    <property type="match status" value="1"/>
</dbReference>
<sequence length="1237" mass="138770">MEHDDGYHFPVAVVGIGANDVQEYRKVLLEQLSTYGAVPAYKWSREEWHSEPGPYKKGYANSDVIGAVDGFNSFDYGFFNVSPKEAMSMDWQQFQLMENTQYALDDAGLTQESLSKNTAVYMGMSMGEMTISLGEQRNLINPYVLTGGGRAVAANRISFFYDLLGPSVGVDAGCSSALTCIHYGLLSLWNNECDTVIAGGANSVRCPHFHIIQCEMGCLSQRGEARPFDKSADGRIRSEGCGVIVMKPLRDAIRDGDHVHCIIHESVSGYHGNGLDLSLGSVETVSEVIMKLYKSGDVSPDQVDFIEASASGCPRDDVFEAEVISKVFKSKKKPIKVGSCKANIGHAENVSGMASFIKCTLMLKNREFYAQTNFSDINPNIPATKWKLDIQHEFEKYTEDRSMVVGINSIASTGQVCHMVLVEYKNDEPVLSPSNLSGWHFGVSRDSGRHIIVPLSAKTKSALKELAYQWHQYSNPNDDAQIVASWLALKRNHYSHRLVILANSGDDFRKKIQTFLDGSRNEAVMECAAPAYFHHPKLCLVFPGQGQQRQDMGRALYAKEPLYRIIVNRCDEIWKHESGYSFLERFKIFIPHDFGTGQPDVDDITICQIAVVVHQIALFSLIQHWGISPNMVIGHSLGEVAAAYVAGTMTLEECVVSIFHRTVTMTKMSGIGAMAASRLSPQESELFCSKYDNLYVACYNSPDSVTLSGDRDTIMRLAEQNPKMYKVIRVKAAFHTVMMRPTKEEYFDRMKDKYVPKVSKDVTIYSTVTKDVYPGPHGVEYWWASIEQPVFFVQAVEAIFRDHGSNVVFVEVTSTPTLLSCIRQTAKQLRINPDGFVTCGSRDADNWVAALKGLVQLYFMGFPVDWRNMTRNCARYVPTPQYPFCRTEYALESEIYHNRRLGKEDKSYKGRYGEIDLQMHSFLADCRFNDNAVMPAAGWIEFFMEMTDEKNQCIKDVRIFHTPKLFDVNVLGQYDKLYVEAVVKDDKVYLLANSQAWCISPEQSRGIYATAILAKAATTEYFPTKLSIGPIHSRCSVHLDKNKIYESLLHVGWQYGDSFKPIKEIRIGDKEAIGSLAPEINKYERIKTVTINGAFQIVQVSFADRAVSYELARIGQVNLTAGPLSLNQSFNVYVKLTNRSSKAFSVNVYITDTPGNVLAALLGCNFVIRHDSLRSPPSHGYYRKSERRQMINQGLNGSNPNPKTDDIIMVCGERERGIRSYDLTHIIGHSETISLSE</sequence>
<reference evidence="7" key="1">
    <citation type="journal article" date="2023" name="Mol. Biol. Evol.">
        <title>Third-Generation Sequencing Reveals the Adaptive Role of the Epigenome in Three Deep-Sea Polychaetes.</title>
        <authorList>
            <person name="Perez M."/>
            <person name="Aroh O."/>
            <person name="Sun Y."/>
            <person name="Lan Y."/>
            <person name="Juniper S.K."/>
            <person name="Young C.R."/>
            <person name="Angers B."/>
            <person name="Qian P.Y."/>
        </authorList>
    </citation>
    <scope>NUCLEOTIDE SEQUENCE</scope>
    <source>
        <strain evidence="7">P08H-3</strain>
    </source>
</reference>
<dbReference type="InterPro" id="IPR020841">
    <property type="entry name" value="PKS_Beta-ketoAc_synthase_dom"/>
</dbReference>
<dbReference type="PROSITE" id="PS00606">
    <property type="entry name" value="KS3_1"/>
    <property type="match status" value="1"/>
</dbReference>
<dbReference type="InterPro" id="IPR018201">
    <property type="entry name" value="Ketoacyl_synth_AS"/>
</dbReference>
<dbReference type="PROSITE" id="PS52019">
    <property type="entry name" value="PKS_MFAS_DH"/>
    <property type="match status" value="1"/>
</dbReference>
<dbReference type="Proteomes" id="UP001208570">
    <property type="component" value="Unassembled WGS sequence"/>
</dbReference>
<dbReference type="AlphaFoldDB" id="A0AAD9MRY6"/>
<dbReference type="InterPro" id="IPR014043">
    <property type="entry name" value="Acyl_transferase_dom"/>
</dbReference>
<dbReference type="InterPro" id="IPR049551">
    <property type="entry name" value="PKS_DH_C"/>
</dbReference>
<dbReference type="Pfam" id="PF16197">
    <property type="entry name" value="KAsynt_C_assoc"/>
    <property type="match status" value="1"/>
</dbReference>
<organism evidence="7 8">
    <name type="scientific">Paralvinella palmiformis</name>
    <dbReference type="NCBI Taxonomy" id="53620"/>
    <lineage>
        <taxon>Eukaryota</taxon>
        <taxon>Metazoa</taxon>
        <taxon>Spiralia</taxon>
        <taxon>Lophotrochozoa</taxon>
        <taxon>Annelida</taxon>
        <taxon>Polychaeta</taxon>
        <taxon>Sedentaria</taxon>
        <taxon>Canalipalpata</taxon>
        <taxon>Terebellida</taxon>
        <taxon>Terebelliformia</taxon>
        <taxon>Alvinellidae</taxon>
        <taxon>Paralvinella</taxon>
    </lineage>
</organism>
<evidence type="ECO:0000259" key="5">
    <source>
        <dbReference type="PROSITE" id="PS52004"/>
    </source>
</evidence>
<evidence type="ECO:0008006" key="9">
    <source>
        <dbReference type="Google" id="ProtNLM"/>
    </source>
</evidence>
<dbReference type="PANTHER" id="PTHR45681:SF6">
    <property type="entry name" value="POLYKETIDE SYNTHASE 37"/>
    <property type="match status" value="1"/>
</dbReference>